<accession>A0ABQ4BED7</accession>
<proteinExistence type="predicted"/>
<feature type="region of interest" description="Disordered" evidence="1">
    <location>
        <begin position="1"/>
        <end position="35"/>
    </location>
</feature>
<reference evidence="3 4" key="1">
    <citation type="submission" date="2021-01" db="EMBL/GenBank/DDBJ databases">
        <title>Whole genome shotgun sequence of Actinoplanes palleronii NBRC 14916.</title>
        <authorList>
            <person name="Komaki H."/>
            <person name="Tamura T."/>
        </authorList>
    </citation>
    <scope>NUCLEOTIDE SEQUENCE [LARGE SCALE GENOMIC DNA]</scope>
    <source>
        <strain evidence="3 4">NBRC 14916</strain>
    </source>
</reference>
<name>A0ABQ4BED7_9ACTN</name>
<evidence type="ECO:0000313" key="4">
    <source>
        <dbReference type="Proteomes" id="UP000624709"/>
    </source>
</evidence>
<feature type="transmembrane region" description="Helical" evidence="2">
    <location>
        <begin position="44"/>
        <end position="68"/>
    </location>
</feature>
<comment type="caution">
    <text evidence="3">The sequence shown here is derived from an EMBL/GenBank/DDBJ whole genome shotgun (WGS) entry which is preliminary data.</text>
</comment>
<evidence type="ECO:0000256" key="2">
    <source>
        <dbReference type="SAM" id="Phobius"/>
    </source>
</evidence>
<evidence type="ECO:0000313" key="3">
    <source>
        <dbReference type="EMBL" id="GIE69052.1"/>
    </source>
</evidence>
<organism evidence="3 4">
    <name type="scientific">Actinoplanes palleronii</name>
    <dbReference type="NCBI Taxonomy" id="113570"/>
    <lineage>
        <taxon>Bacteria</taxon>
        <taxon>Bacillati</taxon>
        <taxon>Actinomycetota</taxon>
        <taxon>Actinomycetes</taxon>
        <taxon>Micromonosporales</taxon>
        <taxon>Micromonosporaceae</taxon>
        <taxon>Actinoplanes</taxon>
    </lineage>
</organism>
<gene>
    <name evidence="3" type="ORF">Apa02nite_051600</name>
</gene>
<evidence type="ECO:0000256" key="1">
    <source>
        <dbReference type="SAM" id="MobiDB-lite"/>
    </source>
</evidence>
<keyword evidence="2" id="KW-0812">Transmembrane</keyword>
<dbReference type="EMBL" id="BOMS01000078">
    <property type="protein sequence ID" value="GIE69052.1"/>
    <property type="molecule type" value="Genomic_DNA"/>
</dbReference>
<dbReference type="Proteomes" id="UP000624709">
    <property type="component" value="Unassembled WGS sequence"/>
</dbReference>
<feature type="compositionally biased region" description="Pro residues" evidence="1">
    <location>
        <begin position="12"/>
        <end position="22"/>
    </location>
</feature>
<sequence length="185" mass="19761">MQPREPETGVGPTPPAVPPVPSPVGGVKAPRSRRGRLRSRKARLWVALGAGVMALLCLGGVGVIVAVYDNATEVKRSDPSEVVFNFLGAYLADRNDQSAALYTCKENSDLSSLSSFRDSIKKSEEKNSSEIVVTWRDLAVQASGDQAVANVNIVRSASDGSEAFDPWKFKLSNNDGWRVCSAAPA</sequence>
<keyword evidence="2" id="KW-0472">Membrane</keyword>
<keyword evidence="4" id="KW-1185">Reference proteome</keyword>
<protein>
    <submittedName>
        <fullName evidence="3">Uncharacterized protein</fullName>
    </submittedName>
</protein>
<keyword evidence="2" id="KW-1133">Transmembrane helix</keyword>